<accession>A0ACB9FSF5</accession>
<dbReference type="Proteomes" id="UP001056120">
    <property type="component" value="Linkage Group LG16"/>
</dbReference>
<proteinExistence type="predicted"/>
<reference evidence="2" key="1">
    <citation type="journal article" date="2022" name="Mol. Ecol. Resour.">
        <title>The genomes of chicory, endive, great burdock and yacon provide insights into Asteraceae palaeo-polyploidization history and plant inulin production.</title>
        <authorList>
            <person name="Fan W."/>
            <person name="Wang S."/>
            <person name="Wang H."/>
            <person name="Wang A."/>
            <person name="Jiang F."/>
            <person name="Liu H."/>
            <person name="Zhao H."/>
            <person name="Xu D."/>
            <person name="Zhang Y."/>
        </authorList>
    </citation>
    <scope>NUCLEOTIDE SEQUENCE [LARGE SCALE GENOMIC DNA]</scope>
    <source>
        <strain evidence="2">cv. Yunnan</strain>
    </source>
</reference>
<evidence type="ECO:0000313" key="2">
    <source>
        <dbReference type="Proteomes" id="UP001056120"/>
    </source>
</evidence>
<dbReference type="EMBL" id="CM042033">
    <property type="protein sequence ID" value="KAI3774137.1"/>
    <property type="molecule type" value="Genomic_DNA"/>
</dbReference>
<organism evidence="1 2">
    <name type="scientific">Smallanthus sonchifolius</name>
    <dbReference type="NCBI Taxonomy" id="185202"/>
    <lineage>
        <taxon>Eukaryota</taxon>
        <taxon>Viridiplantae</taxon>
        <taxon>Streptophyta</taxon>
        <taxon>Embryophyta</taxon>
        <taxon>Tracheophyta</taxon>
        <taxon>Spermatophyta</taxon>
        <taxon>Magnoliopsida</taxon>
        <taxon>eudicotyledons</taxon>
        <taxon>Gunneridae</taxon>
        <taxon>Pentapetalae</taxon>
        <taxon>asterids</taxon>
        <taxon>campanulids</taxon>
        <taxon>Asterales</taxon>
        <taxon>Asteraceae</taxon>
        <taxon>Asteroideae</taxon>
        <taxon>Heliantheae alliance</taxon>
        <taxon>Millerieae</taxon>
        <taxon>Smallanthus</taxon>
    </lineage>
</organism>
<sequence length="84" mass="9103">MTAQVLNLGLSKALSDFKHLVQGVVGNGDKGSIRGNLIRVTICWDNDGIGNVNDHDISLRTHFGNGDKGSIRGNLTKVIIYLDR</sequence>
<name>A0ACB9FSF5_9ASTR</name>
<comment type="caution">
    <text evidence="1">The sequence shown here is derived from an EMBL/GenBank/DDBJ whole genome shotgun (WGS) entry which is preliminary data.</text>
</comment>
<evidence type="ECO:0000313" key="1">
    <source>
        <dbReference type="EMBL" id="KAI3774137.1"/>
    </source>
</evidence>
<gene>
    <name evidence="1" type="ORF">L1987_48681</name>
</gene>
<keyword evidence="2" id="KW-1185">Reference proteome</keyword>
<protein>
    <submittedName>
        <fullName evidence="1">Uncharacterized protein</fullName>
    </submittedName>
</protein>
<reference evidence="1 2" key="2">
    <citation type="journal article" date="2022" name="Mol. Ecol. Resour.">
        <title>The genomes of chicory, endive, great burdock and yacon provide insights into Asteraceae paleo-polyploidization history and plant inulin production.</title>
        <authorList>
            <person name="Fan W."/>
            <person name="Wang S."/>
            <person name="Wang H."/>
            <person name="Wang A."/>
            <person name="Jiang F."/>
            <person name="Liu H."/>
            <person name="Zhao H."/>
            <person name="Xu D."/>
            <person name="Zhang Y."/>
        </authorList>
    </citation>
    <scope>NUCLEOTIDE SEQUENCE [LARGE SCALE GENOMIC DNA]</scope>
    <source>
        <strain evidence="2">cv. Yunnan</strain>
        <tissue evidence="1">Leaves</tissue>
    </source>
</reference>